<keyword evidence="1" id="KW-1133">Transmembrane helix</keyword>
<name>A0ABW0MVT7_9ACTN</name>
<gene>
    <name evidence="2" type="ORF">ACFPKY_01740</name>
</gene>
<feature type="transmembrane region" description="Helical" evidence="1">
    <location>
        <begin position="91"/>
        <end position="109"/>
    </location>
</feature>
<feature type="transmembrane region" description="Helical" evidence="1">
    <location>
        <begin position="64"/>
        <end position="85"/>
    </location>
</feature>
<evidence type="ECO:0000313" key="3">
    <source>
        <dbReference type="Proteomes" id="UP001595956"/>
    </source>
</evidence>
<proteinExistence type="predicted"/>
<dbReference type="EMBL" id="JBHSMD010000001">
    <property type="protein sequence ID" value="MFC5491801.1"/>
    <property type="molecule type" value="Genomic_DNA"/>
</dbReference>
<evidence type="ECO:0008006" key="4">
    <source>
        <dbReference type="Google" id="ProtNLM"/>
    </source>
</evidence>
<sequence>MGLRITAALAGLVGGLAWISVLVFDRADARPVLIDTLTWIGVFLLAMATLVAGASLVSRSATWLRVVVAVCFTVLVGSLVSLVTGTTDDQLTYAGFGAVAVLVSLVALVRTERAPSGSHAR</sequence>
<dbReference type="RefSeq" id="WP_345181251.1">
    <property type="nucleotide sequence ID" value="NZ_BAABFQ010000008.1"/>
</dbReference>
<keyword evidence="1" id="KW-0812">Transmembrane</keyword>
<keyword evidence="1" id="KW-0472">Membrane</keyword>
<evidence type="ECO:0000313" key="2">
    <source>
        <dbReference type="EMBL" id="MFC5491801.1"/>
    </source>
</evidence>
<organism evidence="2 3">
    <name type="scientific">Nocardioides caricicola</name>
    <dbReference type="NCBI Taxonomy" id="634770"/>
    <lineage>
        <taxon>Bacteria</taxon>
        <taxon>Bacillati</taxon>
        <taxon>Actinomycetota</taxon>
        <taxon>Actinomycetes</taxon>
        <taxon>Propionibacteriales</taxon>
        <taxon>Nocardioidaceae</taxon>
        <taxon>Nocardioides</taxon>
    </lineage>
</organism>
<evidence type="ECO:0000256" key="1">
    <source>
        <dbReference type="SAM" id="Phobius"/>
    </source>
</evidence>
<protein>
    <recommendedName>
        <fullName evidence="4">Integral membrane protein</fullName>
    </recommendedName>
</protein>
<accession>A0ABW0MVT7</accession>
<feature type="transmembrane region" description="Helical" evidence="1">
    <location>
        <begin position="39"/>
        <end position="57"/>
    </location>
</feature>
<keyword evidence="3" id="KW-1185">Reference proteome</keyword>
<dbReference type="Proteomes" id="UP001595956">
    <property type="component" value="Unassembled WGS sequence"/>
</dbReference>
<comment type="caution">
    <text evidence="2">The sequence shown here is derived from an EMBL/GenBank/DDBJ whole genome shotgun (WGS) entry which is preliminary data.</text>
</comment>
<reference evidence="3" key="1">
    <citation type="journal article" date="2019" name="Int. J. Syst. Evol. Microbiol.">
        <title>The Global Catalogue of Microorganisms (GCM) 10K type strain sequencing project: providing services to taxonomists for standard genome sequencing and annotation.</title>
        <authorList>
            <consortium name="The Broad Institute Genomics Platform"/>
            <consortium name="The Broad Institute Genome Sequencing Center for Infectious Disease"/>
            <person name="Wu L."/>
            <person name="Ma J."/>
        </authorList>
    </citation>
    <scope>NUCLEOTIDE SEQUENCE [LARGE SCALE GENOMIC DNA]</scope>
    <source>
        <strain evidence="3">KACC 13778</strain>
    </source>
</reference>